<feature type="non-terminal residue" evidence="3">
    <location>
        <position position="95"/>
    </location>
</feature>
<accession>A0A445GDQ6</accession>
<reference evidence="3 4" key="1">
    <citation type="submission" date="2018-09" db="EMBL/GenBank/DDBJ databases">
        <title>A high-quality reference genome of wild soybean provides a powerful tool to mine soybean genomes.</title>
        <authorList>
            <person name="Xie M."/>
            <person name="Chung C.Y.L."/>
            <person name="Li M.-W."/>
            <person name="Wong F.-L."/>
            <person name="Chan T.-F."/>
            <person name="Lam H.-M."/>
        </authorList>
    </citation>
    <scope>NUCLEOTIDE SEQUENCE [LARGE SCALE GENOMIC DNA]</scope>
    <source>
        <strain evidence="4">cv. W05</strain>
        <tissue evidence="3">Hypocotyl of etiolated seedlings</tissue>
    </source>
</reference>
<keyword evidence="2" id="KW-0732">Signal</keyword>
<sequence length="95" mass="11057">MLQRRLLLFSLGLSVVHSQCDLKKVLTSHMEREIRFLEDRIRDSRKESSSSLIPAAMSCLKNLLISHMEREVRFLEARVRVSNQQSFPFIPSLIS</sequence>
<keyword evidence="1" id="KW-0175">Coiled coil</keyword>
<evidence type="ECO:0000256" key="2">
    <source>
        <dbReference type="SAM" id="SignalP"/>
    </source>
</evidence>
<feature type="chain" id="PRO_5018973074" evidence="2">
    <location>
        <begin position="19"/>
        <end position="95"/>
    </location>
</feature>
<feature type="coiled-coil region" evidence="1">
    <location>
        <begin position="27"/>
        <end position="85"/>
    </location>
</feature>
<organism evidence="3 4">
    <name type="scientific">Glycine soja</name>
    <name type="common">Wild soybean</name>
    <dbReference type="NCBI Taxonomy" id="3848"/>
    <lineage>
        <taxon>Eukaryota</taxon>
        <taxon>Viridiplantae</taxon>
        <taxon>Streptophyta</taxon>
        <taxon>Embryophyta</taxon>
        <taxon>Tracheophyta</taxon>
        <taxon>Spermatophyta</taxon>
        <taxon>Magnoliopsida</taxon>
        <taxon>eudicotyledons</taxon>
        <taxon>Gunneridae</taxon>
        <taxon>Pentapetalae</taxon>
        <taxon>rosids</taxon>
        <taxon>fabids</taxon>
        <taxon>Fabales</taxon>
        <taxon>Fabaceae</taxon>
        <taxon>Papilionoideae</taxon>
        <taxon>50 kb inversion clade</taxon>
        <taxon>NPAAA clade</taxon>
        <taxon>indigoferoid/millettioid clade</taxon>
        <taxon>Phaseoleae</taxon>
        <taxon>Glycine</taxon>
        <taxon>Glycine subgen. Soja</taxon>
    </lineage>
</organism>
<dbReference type="AlphaFoldDB" id="A0A445GDQ6"/>
<comment type="caution">
    <text evidence="3">The sequence shown here is derived from an EMBL/GenBank/DDBJ whole genome shotgun (WGS) entry which is preliminary data.</text>
</comment>
<gene>
    <name evidence="3" type="ORF">D0Y65_042528</name>
</gene>
<evidence type="ECO:0000313" key="3">
    <source>
        <dbReference type="EMBL" id="RZB59315.1"/>
    </source>
</evidence>
<evidence type="ECO:0000313" key="4">
    <source>
        <dbReference type="Proteomes" id="UP000289340"/>
    </source>
</evidence>
<dbReference type="EMBL" id="QZWG01000016">
    <property type="protein sequence ID" value="RZB59315.1"/>
    <property type="molecule type" value="Genomic_DNA"/>
</dbReference>
<evidence type="ECO:0000256" key="1">
    <source>
        <dbReference type="SAM" id="Coils"/>
    </source>
</evidence>
<protein>
    <submittedName>
        <fullName evidence="3">Uncharacterized protein</fullName>
    </submittedName>
</protein>
<proteinExistence type="predicted"/>
<feature type="signal peptide" evidence="2">
    <location>
        <begin position="1"/>
        <end position="18"/>
    </location>
</feature>
<name>A0A445GDQ6_GLYSO</name>
<dbReference type="Proteomes" id="UP000289340">
    <property type="component" value="Chromosome 16"/>
</dbReference>
<keyword evidence="4" id="KW-1185">Reference proteome</keyword>